<feature type="region of interest" description="Disordered" evidence="1">
    <location>
        <begin position="1"/>
        <end position="22"/>
    </location>
</feature>
<feature type="compositionally biased region" description="Basic residues" evidence="1">
    <location>
        <begin position="1"/>
        <end position="11"/>
    </location>
</feature>
<evidence type="ECO:0000313" key="3">
    <source>
        <dbReference type="Proteomes" id="UP000276133"/>
    </source>
</evidence>
<gene>
    <name evidence="2" type="ORF">BpHYR1_019113</name>
</gene>
<comment type="caution">
    <text evidence="2">The sequence shown here is derived from an EMBL/GenBank/DDBJ whole genome shotgun (WGS) entry which is preliminary data.</text>
</comment>
<reference evidence="2 3" key="1">
    <citation type="journal article" date="2018" name="Sci. Rep.">
        <title>Genomic signatures of local adaptation to the degree of environmental predictability in rotifers.</title>
        <authorList>
            <person name="Franch-Gras L."/>
            <person name="Hahn C."/>
            <person name="Garcia-Roger E.M."/>
            <person name="Carmona M.J."/>
            <person name="Serra M."/>
            <person name="Gomez A."/>
        </authorList>
    </citation>
    <scope>NUCLEOTIDE SEQUENCE [LARGE SCALE GENOMIC DNA]</scope>
    <source>
        <strain evidence="2">HYR1</strain>
    </source>
</reference>
<protein>
    <submittedName>
        <fullName evidence="2">Uncharacterized protein</fullName>
    </submittedName>
</protein>
<name>A0A3M7SCV6_BRAPC</name>
<sequence length="70" mass="8291">MYRVKRIRKNAKPVAETASDSPKRNRLDFLQKEEIIKKILSFNFPDNTLFRSTDIIYLGELSMSQEKKIE</sequence>
<accession>A0A3M7SCV6</accession>
<organism evidence="2 3">
    <name type="scientific">Brachionus plicatilis</name>
    <name type="common">Marine rotifer</name>
    <name type="synonym">Brachionus muelleri</name>
    <dbReference type="NCBI Taxonomy" id="10195"/>
    <lineage>
        <taxon>Eukaryota</taxon>
        <taxon>Metazoa</taxon>
        <taxon>Spiralia</taxon>
        <taxon>Gnathifera</taxon>
        <taxon>Rotifera</taxon>
        <taxon>Eurotatoria</taxon>
        <taxon>Monogononta</taxon>
        <taxon>Pseudotrocha</taxon>
        <taxon>Ploima</taxon>
        <taxon>Brachionidae</taxon>
        <taxon>Brachionus</taxon>
    </lineage>
</organism>
<dbReference type="EMBL" id="REGN01001607">
    <property type="protein sequence ID" value="RNA33653.1"/>
    <property type="molecule type" value="Genomic_DNA"/>
</dbReference>
<keyword evidence="3" id="KW-1185">Reference proteome</keyword>
<evidence type="ECO:0000256" key="1">
    <source>
        <dbReference type="SAM" id="MobiDB-lite"/>
    </source>
</evidence>
<evidence type="ECO:0000313" key="2">
    <source>
        <dbReference type="EMBL" id="RNA33653.1"/>
    </source>
</evidence>
<dbReference type="Proteomes" id="UP000276133">
    <property type="component" value="Unassembled WGS sequence"/>
</dbReference>
<dbReference type="AlphaFoldDB" id="A0A3M7SCV6"/>
<proteinExistence type="predicted"/>